<dbReference type="PROSITE" id="PS50823">
    <property type="entry name" value="KH_TYPE_2"/>
    <property type="match status" value="1"/>
</dbReference>
<dbReference type="GO" id="GO:0022627">
    <property type="term" value="C:cytosolic small ribosomal subunit"/>
    <property type="evidence" value="ECO:0007669"/>
    <property type="project" value="TreeGrafter"/>
</dbReference>
<dbReference type="HAMAP" id="MF_01309_B">
    <property type="entry name" value="Ribosomal_uS3_B"/>
    <property type="match status" value="1"/>
</dbReference>
<evidence type="ECO:0000313" key="12">
    <source>
        <dbReference type="Proteomes" id="UP000229112"/>
    </source>
</evidence>
<dbReference type="Gene3D" id="3.30.300.20">
    <property type="match status" value="1"/>
</dbReference>
<name>A0A2M6WK51_9BACT</name>
<protein>
    <recommendedName>
        <fullName evidence="7 8">Small ribosomal subunit protein uS3</fullName>
    </recommendedName>
</protein>
<dbReference type="InterPro" id="IPR057258">
    <property type="entry name" value="Ribosomal_uS3"/>
</dbReference>
<organism evidence="11 12">
    <name type="scientific">Candidatus Harrisonbacteria bacterium CG10_big_fil_rev_8_21_14_0_10_38_8</name>
    <dbReference type="NCBI Taxonomy" id="1974582"/>
    <lineage>
        <taxon>Bacteria</taxon>
        <taxon>Candidatus Harrisoniibacteriota</taxon>
    </lineage>
</organism>
<proteinExistence type="inferred from homology"/>
<evidence type="ECO:0000256" key="9">
    <source>
        <dbReference type="RuleBase" id="RU003624"/>
    </source>
</evidence>
<dbReference type="SUPFAM" id="SSF54821">
    <property type="entry name" value="Ribosomal protein S3 C-terminal domain"/>
    <property type="match status" value="1"/>
</dbReference>
<dbReference type="PANTHER" id="PTHR11760">
    <property type="entry name" value="30S/40S RIBOSOMAL PROTEIN S3"/>
    <property type="match status" value="1"/>
</dbReference>
<evidence type="ECO:0000256" key="2">
    <source>
        <dbReference type="ARBA" id="ARBA00022730"/>
    </source>
</evidence>
<accession>A0A2M6WK51</accession>
<comment type="subunit">
    <text evidence="8">Part of the 30S ribosomal subunit. Forms a tight complex with proteins S10 and S14.</text>
</comment>
<dbReference type="InterPro" id="IPR005704">
    <property type="entry name" value="Ribosomal_uS3_bac-typ"/>
</dbReference>
<dbReference type="InterPro" id="IPR015946">
    <property type="entry name" value="KH_dom-like_a/b"/>
</dbReference>
<dbReference type="InterPro" id="IPR036419">
    <property type="entry name" value="Ribosomal_S3_C_sf"/>
</dbReference>
<comment type="function">
    <text evidence="6 8">Binds the lower part of the 30S subunit head. Binds mRNA in the 70S ribosome, positioning it for translation.</text>
</comment>
<dbReference type="CDD" id="cd02412">
    <property type="entry name" value="KH-II_30S_S3"/>
    <property type="match status" value="1"/>
</dbReference>
<keyword evidence="2 8" id="KW-0699">rRNA-binding</keyword>
<dbReference type="Pfam" id="PF00189">
    <property type="entry name" value="Ribosomal_S3_C"/>
    <property type="match status" value="1"/>
</dbReference>
<dbReference type="GO" id="GO:0019843">
    <property type="term" value="F:rRNA binding"/>
    <property type="evidence" value="ECO:0007669"/>
    <property type="project" value="UniProtKB-UniRule"/>
</dbReference>
<dbReference type="PROSITE" id="PS00548">
    <property type="entry name" value="RIBOSOMAL_S3"/>
    <property type="match status" value="1"/>
</dbReference>
<dbReference type="AlphaFoldDB" id="A0A2M6WK51"/>
<keyword evidence="4 8" id="KW-0689">Ribosomal protein</keyword>
<evidence type="ECO:0000256" key="3">
    <source>
        <dbReference type="ARBA" id="ARBA00022884"/>
    </source>
</evidence>
<dbReference type="GO" id="GO:0003735">
    <property type="term" value="F:structural constituent of ribosome"/>
    <property type="evidence" value="ECO:0007669"/>
    <property type="project" value="InterPro"/>
</dbReference>
<dbReference type="Gene3D" id="3.30.1140.32">
    <property type="entry name" value="Ribosomal protein S3, C-terminal domain"/>
    <property type="match status" value="1"/>
</dbReference>
<dbReference type="InterPro" id="IPR009019">
    <property type="entry name" value="KH_sf_prok-type"/>
</dbReference>
<evidence type="ECO:0000259" key="10">
    <source>
        <dbReference type="PROSITE" id="PS50823"/>
    </source>
</evidence>
<dbReference type="EMBL" id="PFAY01000010">
    <property type="protein sequence ID" value="PIT93178.1"/>
    <property type="molecule type" value="Genomic_DNA"/>
</dbReference>
<comment type="caution">
    <text evidence="11">The sequence shown here is derived from an EMBL/GenBank/DDBJ whole genome shotgun (WGS) entry which is preliminary data.</text>
</comment>
<dbReference type="SUPFAM" id="SSF54814">
    <property type="entry name" value="Prokaryotic type KH domain (KH-domain type II)"/>
    <property type="match status" value="1"/>
</dbReference>
<dbReference type="InterPro" id="IPR018280">
    <property type="entry name" value="Ribosomal_uS3_CS"/>
</dbReference>
<evidence type="ECO:0000256" key="8">
    <source>
        <dbReference type="HAMAP-Rule" id="MF_01309"/>
    </source>
</evidence>
<keyword evidence="5 8" id="KW-0687">Ribonucleoprotein</keyword>
<evidence type="ECO:0000256" key="7">
    <source>
        <dbReference type="ARBA" id="ARBA00035257"/>
    </source>
</evidence>
<evidence type="ECO:0000256" key="5">
    <source>
        <dbReference type="ARBA" id="ARBA00023274"/>
    </source>
</evidence>
<evidence type="ECO:0000256" key="6">
    <source>
        <dbReference type="ARBA" id="ARBA00024998"/>
    </source>
</evidence>
<dbReference type="NCBIfam" id="TIGR01009">
    <property type="entry name" value="rpsC_bact"/>
    <property type="match status" value="1"/>
</dbReference>
<evidence type="ECO:0000256" key="1">
    <source>
        <dbReference type="ARBA" id="ARBA00010761"/>
    </source>
</evidence>
<keyword evidence="3 8" id="KW-0694">RNA-binding</keyword>
<comment type="similarity">
    <text evidence="1 8 9">Belongs to the universal ribosomal protein uS3 family.</text>
</comment>
<dbReference type="PANTHER" id="PTHR11760:SF19">
    <property type="entry name" value="SMALL RIBOSOMAL SUBUNIT PROTEIN US3C"/>
    <property type="match status" value="1"/>
</dbReference>
<dbReference type="GO" id="GO:0006412">
    <property type="term" value="P:translation"/>
    <property type="evidence" value="ECO:0007669"/>
    <property type="project" value="UniProtKB-UniRule"/>
</dbReference>
<dbReference type="Pfam" id="PF07650">
    <property type="entry name" value="KH_2"/>
    <property type="match status" value="1"/>
</dbReference>
<feature type="domain" description="KH type-2" evidence="10">
    <location>
        <begin position="38"/>
        <end position="119"/>
    </location>
</feature>
<dbReference type="Proteomes" id="UP000229112">
    <property type="component" value="Unassembled WGS sequence"/>
</dbReference>
<dbReference type="InterPro" id="IPR001351">
    <property type="entry name" value="Ribosomal_uS3_C"/>
</dbReference>
<gene>
    <name evidence="8" type="primary">rpsC</name>
    <name evidence="11" type="ORF">COU06_01345</name>
</gene>
<dbReference type="GO" id="GO:0003729">
    <property type="term" value="F:mRNA binding"/>
    <property type="evidence" value="ECO:0007669"/>
    <property type="project" value="UniProtKB-UniRule"/>
</dbReference>
<evidence type="ECO:0000256" key="4">
    <source>
        <dbReference type="ARBA" id="ARBA00022980"/>
    </source>
</evidence>
<dbReference type="InterPro" id="IPR004044">
    <property type="entry name" value="KH_dom_type_2"/>
</dbReference>
<reference evidence="12" key="1">
    <citation type="submission" date="2017-09" db="EMBL/GenBank/DDBJ databases">
        <title>Depth-based differentiation of microbial function through sediment-hosted aquifers and enrichment of novel symbionts in the deep terrestrial subsurface.</title>
        <authorList>
            <person name="Probst A.J."/>
            <person name="Ladd B."/>
            <person name="Jarett J.K."/>
            <person name="Geller-Mcgrath D.E."/>
            <person name="Sieber C.M.K."/>
            <person name="Emerson J.B."/>
            <person name="Anantharaman K."/>
            <person name="Thomas B.C."/>
            <person name="Malmstrom R."/>
            <person name="Stieglmeier M."/>
            <person name="Klingl A."/>
            <person name="Woyke T."/>
            <person name="Ryan C.M."/>
            <person name="Banfield J.F."/>
        </authorList>
    </citation>
    <scope>NUCLEOTIDE SEQUENCE [LARGE SCALE GENOMIC DNA]</scope>
</reference>
<dbReference type="FunFam" id="3.30.300.20:FF:000001">
    <property type="entry name" value="30S ribosomal protein S3"/>
    <property type="match status" value="1"/>
</dbReference>
<sequence>MAQKINPDSLRLGITKGWRSRWFPKGTFGSQLEEDVLIRKIIEKKIKSAGIVSIEIERNANNAFKVFIKAAKPGIVIGRGGKGIEELSQVVVKDLQKLFRKRKQYDEKVVISINVEELKRTEVSAQYVAQSVAWDIEKRLPFRRAMKRAVEISMQNNQVKGIKIQLAGRLNGADIARTEVLSNGKLPLQTLRANIDYGFVEANTTYGVIGVKVWVFKGLIFDKDKK</sequence>
<evidence type="ECO:0000313" key="11">
    <source>
        <dbReference type="EMBL" id="PIT93178.1"/>
    </source>
</evidence>